<proteinExistence type="predicted"/>
<keyword evidence="2" id="KW-1185">Reference proteome</keyword>
<dbReference type="Proteomes" id="UP000000768">
    <property type="component" value="Chromosome 3"/>
</dbReference>
<gene>
    <name evidence="1" type="ORF">SORBI_3003G123500</name>
</gene>
<dbReference type="InParanoid" id="A0A1B6Q2R9"/>
<reference evidence="1 2" key="1">
    <citation type="journal article" date="2009" name="Nature">
        <title>The Sorghum bicolor genome and the diversification of grasses.</title>
        <authorList>
            <person name="Paterson A.H."/>
            <person name="Bowers J.E."/>
            <person name="Bruggmann R."/>
            <person name="Dubchak I."/>
            <person name="Grimwood J."/>
            <person name="Gundlach H."/>
            <person name="Haberer G."/>
            <person name="Hellsten U."/>
            <person name="Mitros T."/>
            <person name="Poliakov A."/>
            <person name="Schmutz J."/>
            <person name="Spannagl M."/>
            <person name="Tang H."/>
            <person name="Wang X."/>
            <person name="Wicker T."/>
            <person name="Bharti A.K."/>
            <person name="Chapman J."/>
            <person name="Feltus F.A."/>
            <person name="Gowik U."/>
            <person name="Grigoriev I.V."/>
            <person name="Lyons E."/>
            <person name="Maher C.A."/>
            <person name="Martis M."/>
            <person name="Narechania A."/>
            <person name="Otillar R.P."/>
            <person name="Penning B.W."/>
            <person name="Salamov A.A."/>
            <person name="Wang Y."/>
            <person name="Zhang L."/>
            <person name="Carpita N.C."/>
            <person name="Freeling M."/>
            <person name="Gingle A.R."/>
            <person name="Hash C.T."/>
            <person name="Keller B."/>
            <person name="Klein P."/>
            <person name="Kresovich S."/>
            <person name="McCann M.C."/>
            <person name="Ming R."/>
            <person name="Peterson D.G."/>
            <person name="Mehboob-ur-Rahman"/>
            <person name="Ware D."/>
            <person name="Westhoff P."/>
            <person name="Mayer K.F."/>
            <person name="Messing J."/>
            <person name="Rokhsar D.S."/>
        </authorList>
    </citation>
    <scope>NUCLEOTIDE SEQUENCE [LARGE SCALE GENOMIC DNA]</scope>
    <source>
        <strain evidence="2">cv. BTx623</strain>
    </source>
</reference>
<reference evidence="2" key="2">
    <citation type="journal article" date="2018" name="Plant J.">
        <title>The Sorghum bicolor reference genome: improved assembly, gene annotations, a transcriptome atlas, and signatures of genome organization.</title>
        <authorList>
            <person name="McCormick R.F."/>
            <person name="Truong S.K."/>
            <person name="Sreedasyam A."/>
            <person name="Jenkins J."/>
            <person name="Shu S."/>
            <person name="Sims D."/>
            <person name="Kennedy M."/>
            <person name="Amirebrahimi M."/>
            <person name="Weers B.D."/>
            <person name="McKinley B."/>
            <person name="Mattison A."/>
            <person name="Morishige D.T."/>
            <person name="Grimwood J."/>
            <person name="Schmutz J."/>
            <person name="Mullet J.E."/>
        </authorList>
    </citation>
    <scope>NUCLEOTIDE SEQUENCE [LARGE SCALE GENOMIC DNA]</scope>
    <source>
        <strain evidence="2">cv. BTx623</strain>
    </source>
</reference>
<evidence type="ECO:0000313" key="2">
    <source>
        <dbReference type="Proteomes" id="UP000000768"/>
    </source>
</evidence>
<protein>
    <submittedName>
        <fullName evidence="1">Uncharacterized protein</fullName>
    </submittedName>
</protein>
<dbReference type="Gramene" id="KXG32226">
    <property type="protein sequence ID" value="KXG32226"/>
    <property type="gene ID" value="SORBI_3003G123500"/>
</dbReference>
<sequence>MHAGPRRCAWLLGSCGPCLPAVAHPRRPLLRTRARLCWPCPRALAGRDARAGRVLALLATRPSSPASVVLADAGSAAVPALYLATMPDVLPPALGVATCARGLSSPAHCLCSSSCFARRLPHALSCCVAGRETERESEAERIRRGEKN</sequence>
<organism evidence="1 2">
    <name type="scientific">Sorghum bicolor</name>
    <name type="common">Sorghum</name>
    <name type="synonym">Sorghum vulgare</name>
    <dbReference type="NCBI Taxonomy" id="4558"/>
    <lineage>
        <taxon>Eukaryota</taxon>
        <taxon>Viridiplantae</taxon>
        <taxon>Streptophyta</taxon>
        <taxon>Embryophyta</taxon>
        <taxon>Tracheophyta</taxon>
        <taxon>Spermatophyta</taxon>
        <taxon>Magnoliopsida</taxon>
        <taxon>Liliopsida</taxon>
        <taxon>Poales</taxon>
        <taxon>Poaceae</taxon>
        <taxon>PACMAD clade</taxon>
        <taxon>Panicoideae</taxon>
        <taxon>Andropogonodae</taxon>
        <taxon>Andropogoneae</taxon>
        <taxon>Sorghinae</taxon>
        <taxon>Sorghum</taxon>
    </lineage>
</organism>
<evidence type="ECO:0000313" key="1">
    <source>
        <dbReference type="EMBL" id="KXG32226.1"/>
    </source>
</evidence>
<dbReference type="AlphaFoldDB" id="A0A1B6Q2R9"/>
<accession>A0A1B6Q2R9</accession>
<dbReference type="EMBL" id="CM000762">
    <property type="protein sequence ID" value="KXG32226.1"/>
    <property type="molecule type" value="Genomic_DNA"/>
</dbReference>
<name>A0A1B6Q2R9_SORBI</name>